<evidence type="ECO:0000256" key="5">
    <source>
        <dbReference type="ARBA" id="ARBA00022618"/>
    </source>
</evidence>
<dbReference type="UniPathway" id="UPA00219"/>
<dbReference type="InterPro" id="IPR005762">
    <property type="entry name" value="MurD"/>
</dbReference>
<dbReference type="Gene3D" id="3.90.190.20">
    <property type="entry name" value="Mur ligase, C-terminal domain"/>
    <property type="match status" value="1"/>
</dbReference>
<evidence type="ECO:0000313" key="11">
    <source>
        <dbReference type="EMBL" id="CAB4566118.1"/>
    </source>
</evidence>
<dbReference type="NCBIfam" id="TIGR01087">
    <property type="entry name" value="murD"/>
    <property type="match status" value="1"/>
</dbReference>
<dbReference type="GO" id="GO:0051301">
    <property type="term" value="P:cell division"/>
    <property type="evidence" value="ECO:0007669"/>
    <property type="project" value="UniProtKB-KW"/>
</dbReference>
<keyword evidence="7" id="KW-0067">ATP-binding</keyword>
<sequence>MGSNLTDRNFLILGAGVTGKSVARSLKAHGSQVTIADDYSDEGIKTDGISLENFDAVVVSPGWRLDHPLLVKALKSGLEILNEVDLAWQIKLEIAPSQKWLAITGTNGKTTAVEMVAKILQTAGLKAKACGNLGETVIDAVEQADPLDYLVLELSSFQLHWVKNAQFHSSAILNIAHDHIDWHSSFDLYAQAKLSLLEKSEIAILNADDGEVVSRSASWKGRKVFFTLNTPAPGEIGVVEELIVDRCFVSDPMEAEMICEINDVKPTIPHNVSNAMAAATLALSIDVPHKVIQKALQEFRPGKHRIEIILENDSISWIDDSKATNPHAAIASLNSHLSVIWIAGGLAKGADMEGLVQRCKKRIKAVILIGEDSDLIERALQKFAPDVPREKIEAPSSYVKGQADNSLMEEVVTKALTFATAGDSVLLAPACASMDQFVSYADRGDRFAAAVKKLVSHAK</sequence>
<keyword evidence="3" id="KW-0963">Cytoplasm</keyword>
<gene>
    <name evidence="11" type="ORF">UFOPK1689_00365</name>
</gene>
<proteinExistence type="inferred from homology"/>
<accession>A0A6J6DYH9</accession>
<dbReference type="HAMAP" id="MF_00639">
    <property type="entry name" value="MurD"/>
    <property type="match status" value="1"/>
</dbReference>
<dbReference type="GO" id="GO:0008764">
    <property type="term" value="F:UDP-N-acetylmuramoylalanine-D-glutamate ligase activity"/>
    <property type="evidence" value="ECO:0007669"/>
    <property type="project" value="UniProtKB-EC"/>
</dbReference>
<dbReference type="SUPFAM" id="SSF53244">
    <property type="entry name" value="MurD-like peptide ligases, peptide-binding domain"/>
    <property type="match status" value="1"/>
</dbReference>
<dbReference type="GO" id="GO:0008360">
    <property type="term" value="P:regulation of cell shape"/>
    <property type="evidence" value="ECO:0007669"/>
    <property type="project" value="InterPro"/>
</dbReference>
<dbReference type="GO" id="GO:0005737">
    <property type="term" value="C:cytoplasm"/>
    <property type="evidence" value="ECO:0007669"/>
    <property type="project" value="UniProtKB-SubCell"/>
</dbReference>
<evidence type="ECO:0000256" key="3">
    <source>
        <dbReference type="ARBA" id="ARBA00022490"/>
    </source>
</evidence>
<evidence type="ECO:0000256" key="1">
    <source>
        <dbReference type="ARBA" id="ARBA00004496"/>
    </source>
</evidence>
<comment type="subcellular location">
    <subcellularLocation>
        <location evidence="1">Cytoplasm</location>
    </subcellularLocation>
</comment>
<evidence type="ECO:0000259" key="10">
    <source>
        <dbReference type="Pfam" id="PF08245"/>
    </source>
</evidence>
<keyword evidence="6" id="KW-0547">Nucleotide-binding</keyword>
<evidence type="ECO:0000259" key="9">
    <source>
        <dbReference type="Pfam" id="PF02875"/>
    </source>
</evidence>
<dbReference type="InterPro" id="IPR013221">
    <property type="entry name" value="Mur_ligase_cen"/>
</dbReference>
<name>A0A6J6DYH9_9ZZZZ</name>
<keyword evidence="5" id="KW-0132">Cell division</keyword>
<dbReference type="Pfam" id="PF02875">
    <property type="entry name" value="Mur_ligase_C"/>
    <property type="match status" value="1"/>
</dbReference>
<reference evidence="11" key="1">
    <citation type="submission" date="2020-05" db="EMBL/GenBank/DDBJ databases">
        <authorList>
            <person name="Chiriac C."/>
            <person name="Salcher M."/>
            <person name="Ghai R."/>
            <person name="Kavagutti S V."/>
        </authorList>
    </citation>
    <scope>NUCLEOTIDE SEQUENCE</scope>
</reference>
<dbReference type="InterPro" id="IPR036565">
    <property type="entry name" value="Mur-like_cat_sf"/>
</dbReference>
<dbReference type="Gene3D" id="3.40.50.720">
    <property type="entry name" value="NAD(P)-binding Rossmann-like Domain"/>
    <property type="match status" value="1"/>
</dbReference>
<evidence type="ECO:0000256" key="4">
    <source>
        <dbReference type="ARBA" id="ARBA00022598"/>
    </source>
</evidence>
<comment type="pathway">
    <text evidence="2">Cell wall biogenesis; peptidoglycan biosynthesis.</text>
</comment>
<dbReference type="InterPro" id="IPR018109">
    <property type="entry name" value="Folylpolyglutamate_synth_CS"/>
</dbReference>
<protein>
    <submittedName>
        <fullName evidence="11">Unannotated protein</fullName>
    </submittedName>
</protein>
<evidence type="ECO:0000256" key="6">
    <source>
        <dbReference type="ARBA" id="ARBA00022741"/>
    </source>
</evidence>
<feature type="domain" description="Mur ligase central" evidence="10">
    <location>
        <begin position="103"/>
        <end position="281"/>
    </location>
</feature>
<dbReference type="AlphaFoldDB" id="A0A6J6DYH9"/>
<dbReference type="PROSITE" id="PS01011">
    <property type="entry name" value="FOLYLPOLYGLU_SYNT_1"/>
    <property type="match status" value="1"/>
</dbReference>
<dbReference type="PANTHER" id="PTHR43692:SF1">
    <property type="entry name" value="UDP-N-ACETYLMURAMOYLALANINE--D-GLUTAMATE LIGASE"/>
    <property type="match status" value="1"/>
</dbReference>
<dbReference type="InterPro" id="IPR036615">
    <property type="entry name" value="Mur_ligase_C_dom_sf"/>
</dbReference>
<evidence type="ECO:0000256" key="8">
    <source>
        <dbReference type="ARBA" id="ARBA00023306"/>
    </source>
</evidence>
<feature type="domain" description="Mur ligase C-terminal" evidence="9">
    <location>
        <begin position="304"/>
        <end position="431"/>
    </location>
</feature>
<keyword evidence="4" id="KW-0436">Ligase</keyword>
<dbReference type="EMBL" id="CAEZTN010000005">
    <property type="protein sequence ID" value="CAB4566118.1"/>
    <property type="molecule type" value="Genomic_DNA"/>
</dbReference>
<dbReference type="PANTHER" id="PTHR43692">
    <property type="entry name" value="UDP-N-ACETYLMURAMOYLALANINE--D-GLUTAMATE LIGASE"/>
    <property type="match status" value="1"/>
</dbReference>
<dbReference type="Pfam" id="PF08245">
    <property type="entry name" value="Mur_ligase_M"/>
    <property type="match status" value="1"/>
</dbReference>
<evidence type="ECO:0000256" key="7">
    <source>
        <dbReference type="ARBA" id="ARBA00022840"/>
    </source>
</evidence>
<keyword evidence="8" id="KW-0131">Cell cycle</keyword>
<evidence type="ECO:0000256" key="2">
    <source>
        <dbReference type="ARBA" id="ARBA00004752"/>
    </source>
</evidence>
<dbReference type="GO" id="GO:0004326">
    <property type="term" value="F:tetrahydrofolylpolyglutamate synthase activity"/>
    <property type="evidence" value="ECO:0007669"/>
    <property type="project" value="InterPro"/>
</dbReference>
<dbReference type="GO" id="GO:0005524">
    <property type="term" value="F:ATP binding"/>
    <property type="evidence" value="ECO:0007669"/>
    <property type="project" value="UniProtKB-KW"/>
</dbReference>
<organism evidence="11">
    <name type="scientific">freshwater metagenome</name>
    <dbReference type="NCBI Taxonomy" id="449393"/>
    <lineage>
        <taxon>unclassified sequences</taxon>
        <taxon>metagenomes</taxon>
        <taxon>ecological metagenomes</taxon>
    </lineage>
</organism>
<dbReference type="InterPro" id="IPR004101">
    <property type="entry name" value="Mur_ligase_C"/>
</dbReference>
<dbReference type="SUPFAM" id="SSF53623">
    <property type="entry name" value="MurD-like peptide ligases, catalytic domain"/>
    <property type="match status" value="1"/>
</dbReference>
<dbReference type="Gene3D" id="3.40.1190.10">
    <property type="entry name" value="Mur-like, catalytic domain"/>
    <property type="match status" value="1"/>
</dbReference>
<dbReference type="GO" id="GO:0009252">
    <property type="term" value="P:peptidoglycan biosynthetic process"/>
    <property type="evidence" value="ECO:0007669"/>
    <property type="project" value="UniProtKB-UniPathway"/>
</dbReference>
<dbReference type="SUPFAM" id="SSF51984">
    <property type="entry name" value="MurCD N-terminal domain"/>
    <property type="match status" value="1"/>
</dbReference>